<feature type="transmembrane region" description="Helical" evidence="5">
    <location>
        <begin position="144"/>
        <end position="163"/>
    </location>
</feature>
<keyword evidence="4 5" id="KW-0472">Membrane</keyword>
<evidence type="ECO:0000256" key="1">
    <source>
        <dbReference type="ARBA" id="ARBA00004141"/>
    </source>
</evidence>
<feature type="transmembrane region" description="Helical" evidence="5">
    <location>
        <begin position="183"/>
        <end position="210"/>
    </location>
</feature>
<evidence type="ECO:0000256" key="2">
    <source>
        <dbReference type="ARBA" id="ARBA00022692"/>
    </source>
</evidence>
<accession>A0A3Q8I2K5</accession>
<feature type="transmembrane region" description="Helical" evidence="5">
    <location>
        <begin position="217"/>
        <end position="236"/>
    </location>
</feature>
<dbReference type="InterPro" id="IPR032808">
    <property type="entry name" value="DoxX"/>
</dbReference>
<keyword evidence="3 5" id="KW-1133">Transmembrane helix</keyword>
<protein>
    <submittedName>
        <fullName evidence="6">Membrane protein</fullName>
    </submittedName>
</protein>
<organism evidence="6">
    <name type="scientific">Myxococcus fulvus</name>
    <dbReference type="NCBI Taxonomy" id="33"/>
    <lineage>
        <taxon>Bacteria</taxon>
        <taxon>Pseudomonadati</taxon>
        <taxon>Myxococcota</taxon>
        <taxon>Myxococcia</taxon>
        <taxon>Myxococcales</taxon>
        <taxon>Cystobacterineae</taxon>
        <taxon>Myxococcaceae</taxon>
        <taxon>Myxococcus</taxon>
    </lineage>
</organism>
<evidence type="ECO:0000256" key="5">
    <source>
        <dbReference type="SAM" id="Phobius"/>
    </source>
</evidence>
<keyword evidence="2 5" id="KW-0812">Transmembrane</keyword>
<dbReference type="Pfam" id="PF07681">
    <property type="entry name" value="DoxX"/>
    <property type="match status" value="1"/>
</dbReference>
<evidence type="ECO:0000256" key="3">
    <source>
        <dbReference type="ARBA" id="ARBA00022989"/>
    </source>
</evidence>
<name>A0A3Q8I2K5_MYXFU</name>
<dbReference type="EMBL" id="MH908885">
    <property type="protein sequence ID" value="AYM52815.1"/>
    <property type="molecule type" value="Genomic_DNA"/>
</dbReference>
<dbReference type="AlphaFoldDB" id="A0A3Q8I2K5"/>
<feature type="transmembrane region" description="Helical" evidence="5">
    <location>
        <begin position="104"/>
        <end position="124"/>
    </location>
</feature>
<reference evidence="6" key="1">
    <citation type="journal article" date="2018" name="J. Ind. Microbiol. Biotechnol.">
        <title>Genome mining reveals uncommon alkylpyrones as type III PKS products from myxobacteria.</title>
        <authorList>
            <person name="Hug J.J."/>
            <person name="Panter F."/>
            <person name="Krug D."/>
            <person name="Muller R."/>
        </authorList>
    </citation>
    <scope>NUCLEOTIDE SEQUENCE</scope>
    <source>
        <strain evidence="6">MCy8288</strain>
    </source>
</reference>
<feature type="transmembrane region" description="Helical" evidence="5">
    <location>
        <begin position="33"/>
        <end position="53"/>
    </location>
</feature>
<evidence type="ECO:0000313" key="6">
    <source>
        <dbReference type="EMBL" id="AYM52815.1"/>
    </source>
</evidence>
<evidence type="ECO:0000256" key="4">
    <source>
        <dbReference type="ARBA" id="ARBA00023136"/>
    </source>
</evidence>
<proteinExistence type="predicted"/>
<comment type="subcellular location">
    <subcellularLocation>
        <location evidence="1">Membrane</location>
        <topology evidence="1">Multi-pass membrane protein</topology>
    </subcellularLocation>
</comment>
<sequence>MTTATPLASEPVPVAPVPAAPITAAPEPAPWSLAARVAFRFVFAYVFLYNFAFPLDSLPVIGEHLSTAISGFWEFVVPWVFRHVVGGPELSTAMSGSGDKAFDYAQTGLFLALALIVASAWSFIDRHRARYAKAHDVLRVYVRYILAVAMLSYGFAKVFKSQFPFPSLDKLTQPMGEFSPMGLLWAFMGYSPGYNLFTGGAEVLGGLLLFFRRTTTLGALVVIGVMSNVVALNCFYDVPVKLYSTQLLLYAVLLLLPDLRRLADVLVLNRATQPVALATPFTFSSRTTWALLGVKFLFIGWMLHSHTSRTREAYSTWGEGAPRSPLYGLYEVESFTREGAVLPPLLGDTTRWRGFAISRGSWMTLRKMDGSKQYFQLTGSVEDQTLTLAEGRGEDAKKTTLTLKQPDPEHLALQGTFEGAVIDVRVRKVDTSKLQLINRSFHWVQEAPFNR</sequence>